<evidence type="ECO:0000256" key="1">
    <source>
        <dbReference type="ARBA" id="ARBA00022857"/>
    </source>
</evidence>
<dbReference type="InterPro" id="IPR036291">
    <property type="entry name" value="NAD(P)-bd_dom_sf"/>
</dbReference>
<comment type="caution">
    <text evidence="4">The sequence shown here is derived from an EMBL/GenBank/DDBJ whole genome shotgun (WGS) entry which is preliminary data.</text>
</comment>
<organism evidence="4 5">
    <name type="scientific">Hyphococcus lacteus</name>
    <dbReference type="NCBI Taxonomy" id="3143536"/>
    <lineage>
        <taxon>Bacteria</taxon>
        <taxon>Pseudomonadati</taxon>
        <taxon>Pseudomonadota</taxon>
        <taxon>Alphaproteobacteria</taxon>
        <taxon>Parvularculales</taxon>
        <taxon>Parvularculaceae</taxon>
        <taxon>Hyphococcus</taxon>
    </lineage>
</organism>
<dbReference type="Gene3D" id="3.40.50.720">
    <property type="entry name" value="NAD(P)-binding Rossmann-like Domain"/>
    <property type="match status" value="1"/>
</dbReference>
<name>A0ABV3Z3B8_9PROT</name>
<dbReference type="Gene3D" id="3.90.180.10">
    <property type="entry name" value="Medium-chain alcohol dehydrogenases, catalytic domain"/>
    <property type="match status" value="1"/>
</dbReference>
<dbReference type="Pfam" id="PF08240">
    <property type="entry name" value="ADH_N"/>
    <property type="match status" value="1"/>
</dbReference>
<sequence length="323" mass="33474">MSKAIFIDQHGSSDILTFRDHDLPPPGANQIRVKNAAIGVNFIDIYQRRGLYPIDLPAILGSECAGLIAAVGDGVTGFSVGDRVACLTGTSAYAEYSNVAASSAAKIPDGIDYDIAAAVFLKGLTTEMLLRQVYQLKAEDTCLVHAAAGGVGTILCQWARNIGARIIGVVGSDDKAAIAKANGASDIIVRDATTDIAAAVRRLTNDAGVQVAYDSVGAATFDASLDSLAPLGHMVTFGNASGPPPAIEPLALARRGSLTLTRPTLFHYATPDHLPAMATTLFAMVSQGAVIPKISHRIPLADAAKAHSLLESGKTNGSIILTT</sequence>
<evidence type="ECO:0000313" key="4">
    <source>
        <dbReference type="EMBL" id="MEX6632742.1"/>
    </source>
</evidence>
<dbReference type="InterPro" id="IPR020843">
    <property type="entry name" value="ER"/>
</dbReference>
<dbReference type="SUPFAM" id="SSF51735">
    <property type="entry name" value="NAD(P)-binding Rossmann-fold domains"/>
    <property type="match status" value="1"/>
</dbReference>
<evidence type="ECO:0000256" key="2">
    <source>
        <dbReference type="ARBA" id="ARBA00023002"/>
    </source>
</evidence>
<accession>A0ABV3Z3B8</accession>
<gene>
    <name evidence="4" type="ORF">ABFZ84_04200</name>
</gene>
<proteinExistence type="predicted"/>
<keyword evidence="1" id="KW-0521">NADP</keyword>
<dbReference type="SUPFAM" id="SSF50129">
    <property type="entry name" value="GroES-like"/>
    <property type="match status" value="1"/>
</dbReference>
<dbReference type="SMART" id="SM00829">
    <property type="entry name" value="PKS_ER"/>
    <property type="match status" value="1"/>
</dbReference>
<dbReference type="InterPro" id="IPR013154">
    <property type="entry name" value="ADH-like_N"/>
</dbReference>
<dbReference type="EMBL" id="JBEHZE010000001">
    <property type="protein sequence ID" value="MEX6632742.1"/>
    <property type="molecule type" value="Genomic_DNA"/>
</dbReference>
<evidence type="ECO:0000259" key="3">
    <source>
        <dbReference type="SMART" id="SM00829"/>
    </source>
</evidence>
<keyword evidence="2" id="KW-0560">Oxidoreductase</keyword>
<dbReference type="PANTHER" id="PTHR48106">
    <property type="entry name" value="QUINONE OXIDOREDUCTASE PIG3-RELATED"/>
    <property type="match status" value="1"/>
</dbReference>
<dbReference type="Proteomes" id="UP001560685">
    <property type="component" value="Unassembled WGS sequence"/>
</dbReference>
<dbReference type="PANTHER" id="PTHR48106:SF13">
    <property type="entry name" value="QUINONE OXIDOREDUCTASE-RELATED"/>
    <property type="match status" value="1"/>
</dbReference>
<reference evidence="4 5" key="1">
    <citation type="submission" date="2024-05" db="EMBL/GenBank/DDBJ databases">
        <title>Three bacterial strains, DH-69, EH-24, and ECK-19 isolated from coastal sediments.</title>
        <authorList>
            <person name="Ye Y.-Q."/>
            <person name="Du Z.-J."/>
        </authorList>
    </citation>
    <scope>NUCLEOTIDE SEQUENCE [LARGE SCALE GENOMIC DNA]</scope>
    <source>
        <strain evidence="4 5">ECK-19</strain>
    </source>
</reference>
<keyword evidence="5" id="KW-1185">Reference proteome</keyword>
<evidence type="ECO:0000313" key="5">
    <source>
        <dbReference type="Proteomes" id="UP001560685"/>
    </source>
</evidence>
<protein>
    <submittedName>
        <fullName evidence="4">Quinone oxidoreductase</fullName>
    </submittedName>
</protein>
<dbReference type="InterPro" id="IPR047618">
    <property type="entry name" value="QOR-like"/>
</dbReference>
<feature type="domain" description="Enoyl reductase (ER)" evidence="3">
    <location>
        <begin position="11"/>
        <end position="321"/>
    </location>
</feature>
<dbReference type="InterPro" id="IPR011032">
    <property type="entry name" value="GroES-like_sf"/>
</dbReference>
<dbReference type="RefSeq" id="WP_369312669.1">
    <property type="nucleotide sequence ID" value="NZ_JBEHZE010000001.1"/>
</dbReference>
<dbReference type="Pfam" id="PF00107">
    <property type="entry name" value="ADH_zinc_N"/>
    <property type="match status" value="1"/>
</dbReference>
<dbReference type="InterPro" id="IPR013149">
    <property type="entry name" value="ADH-like_C"/>
</dbReference>
<dbReference type="CDD" id="cd05286">
    <property type="entry name" value="QOR2"/>
    <property type="match status" value="1"/>
</dbReference>